<evidence type="ECO:0000313" key="2">
    <source>
        <dbReference type="EMBL" id="GAA2170813.1"/>
    </source>
</evidence>
<organism evidence="2 3">
    <name type="scientific">Agrococcus versicolor</name>
    <dbReference type="NCBI Taxonomy" id="501482"/>
    <lineage>
        <taxon>Bacteria</taxon>
        <taxon>Bacillati</taxon>
        <taxon>Actinomycetota</taxon>
        <taxon>Actinomycetes</taxon>
        <taxon>Micrococcales</taxon>
        <taxon>Microbacteriaceae</taxon>
        <taxon>Agrococcus</taxon>
    </lineage>
</organism>
<dbReference type="PANTHER" id="PTHR37292:SF2">
    <property type="entry name" value="DUF262 DOMAIN-CONTAINING PROTEIN"/>
    <property type="match status" value="1"/>
</dbReference>
<dbReference type="RefSeq" id="WP_344339472.1">
    <property type="nucleotide sequence ID" value="NZ_BAAAQT010000001.1"/>
</dbReference>
<dbReference type="Proteomes" id="UP001501599">
    <property type="component" value="Unassembled WGS sequence"/>
</dbReference>
<dbReference type="Pfam" id="PF03235">
    <property type="entry name" value="GmrSD_N"/>
    <property type="match status" value="1"/>
</dbReference>
<gene>
    <name evidence="2" type="ORF">GCM10009846_02470</name>
</gene>
<evidence type="ECO:0000313" key="3">
    <source>
        <dbReference type="Proteomes" id="UP001501599"/>
    </source>
</evidence>
<evidence type="ECO:0000259" key="1">
    <source>
        <dbReference type="Pfam" id="PF03235"/>
    </source>
</evidence>
<proteinExistence type="predicted"/>
<sequence>MAANTSSSRAWTIERLVQAVNRDENAEAFIEVPSFQRHLVWDKEQRTRLVDSLIQGYPVGALLLFNAGRKDSGKDVYQVVDGLQRTNTLVRYQREPLVYTDVRLFGGTSDLATAFGIPLNESERLVESWLQKTRTPDFKSGYSPSKLLRAFESTLGRVLDIDTRDRLDDALGEHLDVLKAEVDVSGISIPVVIYSGRAENLPTIFERINQSGTKLSKYEVWAATWSHGASVTVEDAEVRNAVNAKYQALIDQGFTVAGLETDQALAEFNLFEYLFGLGKVLTRRAPYLFVEKADVAETEPAAFSLACLALGKPLSQMERLHTLMPKDAYGVIDPSAMQERLLLSAEAVSGWLEPYVSLRLNRSTAPRSVAHGELQIVSLIARAVVGRWDPTDEWKERPDWVSDWNALKASAPVHYLLDVLTAVWRGPIYSMAYSRVWETDSDDKLRPSRYYSSLPDRDAVVRTLDEWFAGDLSKLQRTRQYVQPATLLLLRFIYAGSVTHLDDRQIAFEIEHLFPVSRLRDAIEGDPEDLGWPISSIGNLALFAKALNREKGKLTIAEYVAENDLGKQEVDRLERYLFCDVQEVAVPPIGLSRTDYINFLQSRWTVLRQQLLSSLRID</sequence>
<protein>
    <recommendedName>
        <fullName evidence="1">GmrSD restriction endonucleases N-terminal domain-containing protein</fullName>
    </recommendedName>
</protein>
<dbReference type="EMBL" id="BAAAQT010000001">
    <property type="protein sequence ID" value="GAA2170813.1"/>
    <property type="molecule type" value="Genomic_DNA"/>
</dbReference>
<name>A0ABN3AJA6_9MICO</name>
<accession>A0ABN3AJA6</accession>
<dbReference type="PANTHER" id="PTHR37292">
    <property type="entry name" value="VNG6097C"/>
    <property type="match status" value="1"/>
</dbReference>
<feature type="domain" description="GmrSD restriction endonucleases N-terminal" evidence="1">
    <location>
        <begin position="23"/>
        <end position="223"/>
    </location>
</feature>
<comment type="caution">
    <text evidence="2">The sequence shown here is derived from an EMBL/GenBank/DDBJ whole genome shotgun (WGS) entry which is preliminary data.</text>
</comment>
<dbReference type="InterPro" id="IPR004919">
    <property type="entry name" value="GmrSD_N"/>
</dbReference>
<reference evidence="2 3" key="1">
    <citation type="journal article" date="2019" name="Int. J. Syst. Evol. Microbiol.">
        <title>The Global Catalogue of Microorganisms (GCM) 10K type strain sequencing project: providing services to taxonomists for standard genome sequencing and annotation.</title>
        <authorList>
            <consortium name="The Broad Institute Genomics Platform"/>
            <consortium name="The Broad Institute Genome Sequencing Center for Infectious Disease"/>
            <person name="Wu L."/>
            <person name="Ma J."/>
        </authorList>
    </citation>
    <scope>NUCLEOTIDE SEQUENCE [LARGE SCALE GENOMIC DNA]</scope>
    <source>
        <strain evidence="2 3">JCM 16026</strain>
    </source>
</reference>
<keyword evidence="3" id="KW-1185">Reference proteome</keyword>